<reference evidence="2 3" key="1">
    <citation type="journal article" date="2001" name="FEMS Microbiol. Lett.">
        <title>Oceanobacillus iheyensis gen. nov., sp. nov., a deep-sea extremely halotolerant and alkaliphilic species isolated from a depth of 1050 m on the Iheya Ridge.</title>
        <authorList>
            <person name="Lu J."/>
            <person name="Nogi Y."/>
            <person name="Takami H."/>
        </authorList>
    </citation>
    <scope>NUCLEOTIDE SEQUENCE [LARGE SCALE GENOMIC DNA]</scope>
    <source>
        <strain evidence="3">DSM 14371 / CIP 107618 / JCM 11309 / KCTC 3954 / HTE831</strain>
    </source>
</reference>
<dbReference type="STRING" id="221109.gene:10735474"/>
<dbReference type="InterPro" id="IPR027417">
    <property type="entry name" value="P-loop_NTPase"/>
</dbReference>
<evidence type="ECO:0000313" key="3">
    <source>
        <dbReference type="Proteomes" id="UP000000822"/>
    </source>
</evidence>
<name>Q8ELK4_OCEIH</name>
<keyword evidence="3" id="KW-1185">Reference proteome</keyword>
<dbReference type="Proteomes" id="UP000000822">
    <property type="component" value="Chromosome"/>
</dbReference>
<proteinExistence type="predicted"/>
<evidence type="ECO:0000313" key="2">
    <source>
        <dbReference type="EMBL" id="BAC15178.1"/>
    </source>
</evidence>
<organism evidence="2 3">
    <name type="scientific">Oceanobacillus iheyensis (strain DSM 14371 / CIP 107618 / JCM 11309 / KCTC 3954 / HTE831)</name>
    <dbReference type="NCBI Taxonomy" id="221109"/>
    <lineage>
        <taxon>Bacteria</taxon>
        <taxon>Bacillati</taxon>
        <taxon>Bacillota</taxon>
        <taxon>Bacilli</taxon>
        <taxon>Bacillales</taxon>
        <taxon>Bacillaceae</taxon>
        <taxon>Oceanobacillus</taxon>
    </lineage>
</organism>
<reference evidence="2 3" key="2">
    <citation type="journal article" date="2002" name="Nucleic Acids Res.">
        <title>Genome sequence of Oceanobacillus iheyensis isolated from the Iheya Ridge and its unexpected adaptive capabilities to extreme environments.</title>
        <authorList>
            <person name="Takami H."/>
            <person name="Takaki Y."/>
            <person name="Uchiyama I."/>
        </authorList>
    </citation>
    <scope>NUCLEOTIDE SEQUENCE [LARGE SCALE GENOMIC DNA]</scope>
    <source>
        <strain evidence="3">DSM 14371 / CIP 107618 / JCM 11309 / KCTC 3954 / HTE831</strain>
    </source>
</reference>
<dbReference type="SUPFAM" id="SSF52540">
    <property type="entry name" value="P-loop containing nucleoside triphosphate hydrolases"/>
    <property type="match status" value="1"/>
</dbReference>
<gene>
    <name evidence="2" type="ordered locus">OB3222</name>
</gene>
<dbReference type="eggNOG" id="COG1100">
    <property type="taxonomic scope" value="Bacteria"/>
</dbReference>
<protein>
    <recommendedName>
        <fullName evidence="1">Helicase ATP-binding domain-containing protein</fullName>
    </recommendedName>
</protein>
<dbReference type="RefSeq" id="WP_011067618.1">
    <property type="nucleotide sequence ID" value="NC_004193.1"/>
</dbReference>
<dbReference type="AlphaFoldDB" id="Q8ELK4"/>
<dbReference type="PROSITE" id="PS51192">
    <property type="entry name" value="HELICASE_ATP_BIND_1"/>
    <property type="match status" value="1"/>
</dbReference>
<dbReference type="KEGG" id="oih:OB3222"/>
<dbReference type="HOGENOM" id="CLU_020066_1_0_9"/>
<accession>Q8ELK4</accession>
<dbReference type="OrthoDB" id="436461at2"/>
<sequence>MQQVKALTTGMFYTYLKERNTYSNEIMQCIEKSLEHLLHYGTTMNRPGMLLGKIQSGKTRTFIGLSGLAMDNGYDVIIVLTKGTRALARQTLQRLYQEFEGIEDEDVLQIHDIMSMPNNLIEYELQQKQMIVVKKETNNLKRLEEVLSVSYPALATKKTLVIDDEADFASIGFSKTKREVTEINVIAGQIDRLRRNLADVSFLQVTATPYSLYLQPDTLKVDGSSKVFQPVKPAFTELVPVPNEYIGGKYYFEESEAGDSISSHIYEPINEDELMALKKQDRRRFKLEEALHSNKISSLRNSIIHFVVGGVMRRIQQKQQGRRMNKYSFIIHTEQAKLSHEWQETIILEIKRQLQQAADDQPKLLLNLIRASFENMKKSLMMLGGDIPSFAEVQFESLWALQKDHLLISKVNSETDINQLLDNTGQLKLRAPLNIFIGGQILDRGITIANLIGFYYGRNPRRFQQDTVLQHSRMYGFRPKEDLAVTRFYTTKEIYHVMRKIYEFDTGLRKAFEQGGQDQGVVFIQQDQQNEIIPCSPNKLLLSKTTTLRSYKRMLPVGFQTRYKTYISQTIDKLDRAIGASGKADGVAFLIRLDNAKKIIRTIAKTFDDNTDSSWDVKAFLASMEYLSQHTDSTYQGHVWCIVKRGRNMSRIRPGSNRYEDAPDTPAGEKGELRIAKQVATDIPALLLLRQNGEEEKGWRGTPFWWPVLVAPKNTKTVVFTSESLHEQD</sequence>
<dbReference type="InterPro" id="IPR018310">
    <property type="entry name" value="Put_endonuclease_Z1-dom"/>
</dbReference>
<evidence type="ECO:0000259" key="1">
    <source>
        <dbReference type="PROSITE" id="PS51192"/>
    </source>
</evidence>
<dbReference type="Pfam" id="PF10593">
    <property type="entry name" value="Z1"/>
    <property type="match status" value="1"/>
</dbReference>
<dbReference type="PhylomeDB" id="Q8ELK4"/>
<feature type="domain" description="Helicase ATP-binding" evidence="1">
    <location>
        <begin position="39"/>
        <end position="209"/>
    </location>
</feature>
<dbReference type="EMBL" id="BA000028">
    <property type="protein sequence ID" value="BAC15178.1"/>
    <property type="molecule type" value="Genomic_DNA"/>
</dbReference>
<dbReference type="InterPro" id="IPR014001">
    <property type="entry name" value="Helicase_ATP-bd"/>
</dbReference>